<dbReference type="AlphaFoldDB" id="A0A7J7I652"/>
<reference evidence="1 2" key="2">
    <citation type="submission" date="2020-07" db="EMBL/GenBank/DDBJ databases">
        <title>Genome assembly of wild tea tree DASZ reveals pedigree and selection history of tea varieties.</title>
        <authorList>
            <person name="Zhang W."/>
        </authorList>
    </citation>
    <scope>NUCLEOTIDE SEQUENCE [LARGE SCALE GENOMIC DNA]</scope>
    <source>
        <strain evidence="2">cv. G240</strain>
        <tissue evidence="1">Leaf</tissue>
    </source>
</reference>
<gene>
    <name evidence="1" type="ORF">HYC85_001711</name>
</gene>
<dbReference type="EMBL" id="JACBKZ010000001">
    <property type="protein sequence ID" value="KAF5960502.1"/>
    <property type="molecule type" value="Genomic_DNA"/>
</dbReference>
<dbReference type="Proteomes" id="UP000593564">
    <property type="component" value="Unassembled WGS sequence"/>
</dbReference>
<reference evidence="2" key="1">
    <citation type="journal article" date="2020" name="Nat. Commun.">
        <title>Genome assembly of wild tea tree DASZ reveals pedigree and selection history of tea varieties.</title>
        <authorList>
            <person name="Zhang W."/>
            <person name="Zhang Y."/>
            <person name="Qiu H."/>
            <person name="Guo Y."/>
            <person name="Wan H."/>
            <person name="Zhang X."/>
            <person name="Scossa F."/>
            <person name="Alseekh S."/>
            <person name="Zhang Q."/>
            <person name="Wang P."/>
            <person name="Xu L."/>
            <person name="Schmidt M.H."/>
            <person name="Jia X."/>
            <person name="Li D."/>
            <person name="Zhu A."/>
            <person name="Guo F."/>
            <person name="Chen W."/>
            <person name="Ni D."/>
            <person name="Usadel B."/>
            <person name="Fernie A.R."/>
            <person name="Wen W."/>
        </authorList>
    </citation>
    <scope>NUCLEOTIDE SEQUENCE [LARGE SCALE GENOMIC DNA]</scope>
    <source>
        <strain evidence="2">cv. G240</strain>
    </source>
</reference>
<name>A0A7J7I652_CAMSI</name>
<sequence length="160" mass="18281">MIALLTVAAIANSIESSMITDLHKYESSQIHNPYIDHTLPTNSQSFYSSGYSGHTALVESLLNPVFESRSSWQFNKEFDGFSDLDTYIQRKSHHQRISLDSIQINSLKPEKFFASPKKKKKKNNNNNLKQWLELLDVIHSSINPKNPTQSNLRCVICVLQ</sequence>
<keyword evidence="2" id="KW-1185">Reference proteome</keyword>
<protein>
    <submittedName>
        <fullName evidence="1">Uncharacterized protein</fullName>
    </submittedName>
</protein>
<proteinExistence type="predicted"/>
<organism evidence="1 2">
    <name type="scientific">Camellia sinensis</name>
    <name type="common">Tea plant</name>
    <name type="synonym">Thea sinensis</name>
    <dbReference type="NCBI Taxonomy" id="4442"/>
    <lineage>
        <taxon>Eukaryota</taxon>
        <taxon>Viridiplantae</taxon>
        <taxon>Streptophyta</taxon>
        <taxon>Embryophyta</taxon>
        <taxon>Tracheophyta</taxon>
        <taxon>Spermatophyta</taxon>
        <taxon>Magnoliopsida</taxon>
        <taxon>eudicotyledons</taxon>
        <taxon>Gunneridae</taxon>
        <taxon>Pentapetalae</taxon>
        <taxon>asterids</taxon>
        <taxon>Ericales</taxon>
        <taxon>Theaceae</taxon>
        <taxon>Camellia</taxon>
    </lineage>
</organism>
<evidence type="ECO:0000313" key="2">
    <source>
        <dbReference type="Proteomes" id="UP000593564"/>
    </source>
</evidence>
<accession>A0A7J7I652</accession>
<comment type="caution">
    <text evidence="1">The sequence shown here is derived from an EMBL/GenBank/DDBJ whole genome shotgun (WGS) entry which is preliminary data.</text>
</comment>
<evidence type="ECO:0000313" key="1">
    <source>
        <dbReference type="EMBL" id="KAF5960502.1"/>
    </source>
</evidence>